<dbReference type="AlphaFoldDB" id="A0A3D8GTM2"/>
<dbReference type="OrthoDB" id="9801546at2"/>
<dbReference type="PROSITE" id="PS50949">
    <property type="entry name" value="HTH_GNTR"/>
    <property type="match status" value="1"/>
</dbReference>
<dbReference type="CDD" id="cd07377">
    <property type="entry name" value="WHTH_GntR"/>
    <property type="match status" value="1"/>
</dbReference>
<protein>
    <submittedName>
        <fullName evidence="5">GntR family transcriptional regulator</fullName>
    </submittedName>
</protein>
<keyword evidence="1" id="KW-0805">Transcription regulation</keyword>
<evidence type="ECO:0000256" key="1">
    <source>
        <dbReference type="ARBA" id="ARBA00023015"/>
    </source>
</evidence>
<sequence>MDIILSNNSDLPIYQQIKNQMIQQIMKGDLKDGEQLPSIRNLAKELKISVITTKRAYDDLEKEGYIDTVIGKGTFVSVRGKNMLKQKQFETINGKLKLIVKDCKQYDIPLHEVLEMIKKLYEEE</sequence>
<reference evidence="5 6" key="1">
    <citation type="submission" date="2018-07" db="EMBL/GenBank/DDBJ databases">
        <title>Bacillus sp. YLB-04 draft genome sequence.</title>
        <authorList>
            <person name="Yu L."/>
            <person name="Tang X."/>
        </authorList>
    </citation>
    <scope>NUCLEOTIDE SEQUENCE [LARGE SCALE GENOMIC DNA]</scope>
    <source>
        <strain evidence="5 6">YLB-04</strain>
    </source>
</reference>
<dbReference type="Proteomes" id="UP000257144">
    <property type="component" value="Unassembled WGS sequence"/>
</dbReference>
<evidence type="ECO:0000313" key="5">
    <source>
        <dbReference type="EMBL" id="RDU37820.1"/>
    </source>
</evidence>
<proteinExistence type="predicted"/>
<dbReference type="SUPFAM" id="SSF46785">
    <property type="entry name" value="Winged helix' DNA-binding domain"/>
    <property type="match status" value="1"/>
</dbReference>
<comment type="caution">
    <text evidence="5">The sequence shown here is derived from an EMBL/GenBank/DDBJ whole genome shotgun (WGS) entry which is preliminary data.</text>
</comment>
<gene>
    <name evidence="5" type="ORF">DRW41_08355</name>
</gene>
<dbReference type="SMART" id="SM00345">
    <property type="entry name" value="HTH_GNTR"/>
    <property type="match status" value="1"/>
</dbReference>
<evidence type="ECO:0000256" key="3">
    <source>
        <dbReference type="ARBA" id="ARBA00023163"/>
    </source>
</evidence>
<dbReference type="InterPro" id="IPR000524">
    <property type="entry name" value="Tscrpt_reg_HTH_GntR"/>
</dbReference>
<evidence type="ECO:0000256" key="2">
    <source>
        <dbReference type="ARBA" id="ARBA00023125"/>
    </source>
</evidence>
<keyword evidence="3" id="KW-0804">Transcription</keyword>
<dbReference type="PANTHER" id="PTHR38445:SF7">
    <property type="entry name" value="GNTR-FAMILY TRANSCRIPTIONAL REGULATOR"/>
    <property type="match status" value="1"/>
</dbReference>
<dbReference type="Pfam" id="PF00392">
    <property type="entry name" value="GntR"/>
    <property type="match status" value="1"/>
</dbReference>
<evidence type="ECO:0000313" key="6">
    <source>
        <dbReference type="Proteomes" id="UP000257144"/>
    </source>
</evidence>
<keyword evidence="6" id="KW-1185">Reference proteome</keyword>
<evidence type="ECO:0000259" key="4">
    <source>
        <dbReference type="PROSITE" id="PS50949"/>
    </source>
</evidence>
<keyword evidence="2" id="KW-0238">DNA-binding</keyword>
<dbReference type="InterPro" id="IPR036388">
    <property type="entry name" value="WH-like_DNA-bd_sf"/>
</dbReference>
<dbReference type="PANTHER" id="PTHR38445">
    <property type="entry name" value="HTH-TYPE TRANSCRIPTIONAL REPRESSOR YTRA"/>
    <property type="match status" value="1"/>
</dbReference>
<organism evidence="5 6">
    <name type="scientific">Neobacillus piezotolerans</name>
    <dbReference type="NCBI Taxonomy" id="2259171"/>
    <lineage>
        <taxon>Bacteria</taxon>
        <taxon>Bacillati</taxon>
        <taxon>Bacillota</taxon>
        <taxon>Bacilli</taxon>
        <taxon>Bacillales</taxon>
        <taxon>Bacillaceae</taxon>
        <taxon>Neobacillus</taxon>
    </lineage>
</organism>
<accession>A0A3D8GTM2</accession>
<feature type="domain" description="HTH gntR-type" evidence="4">
    <location>
        <begin position="11"/>
        <end position="79"/>
    </location>
</feature>
<dbReference type="EMBL" id="QNQT01000002">
    <property type="protein sequence ID" value="RDU37820.1"/>
    <property type="molecule type" value="Genomic_DNA"/>
</dbReference>
<dbReference type="GO" id="GO:0003700">
    <property type="term" value="F:DNA-binding transcription factor activity"/>
    <property type="evidence" value="ECO:0007669"/>
    <property type="project" value="InterPro"/>
</dbReference>
<dbReference type="Gene3D" id="1.10.10.10">
    <property type="entry name" value="Winged helix-like DNA-binding domain superfamily/Winged helix DNA-binding domain"/>
    <property type="match status" value="1"/>
</dbReference>
<dbReference type="GO" id="GO:0003677">
    <property type="term" value="F:DNA binding"/>
    <property type="evidence" value="ECO:0007669"/>
    <property type="project" value="UniProtKB-KW"/>
</dbReference>
<name>A0A3D8GTM2_9BACI</name>
<dbReference type="InterPro" id="IPR036390">
    <property type="entry name" value="WH_DNA-bd_sf"/>
</dbReference>
<dbReference type="RefSeq" id="WP_115451490.1">
    <property type="nucleotide sequence ID" value="NZ_QNQT01000002.1"/>
</dbReference>